<protein>
    <submittedName>
        <fullName evidence="1">Uncharacterized protein</fullName>
    </submittedName>
</protein>
<sequence>MFLFSISNKYSCIYHYLLSSNADMFSFSCNLCGISMTKVLLYESFLDAWRRLRVDDFTLLQGLLSTKDNYFVFSFSAKTKVISL</sequence>
<accession>V8CNN9</accession>
<gene>
    <name evidence="1" type="ORF">HMPREF1173_01630</name>
</gene>
<dbReference type="HOGENOM" id="CLU_2524757_0_0_10"/>
<name>V8CNN9_9BACT</name>
<organism evidence="1 2">
    <name type="scientific">Prevotella nigrescens CC14M</name>
    <dbReference type="NCBI Taxonomy" id="1073366"/>
    <lineage>
        <taxon>Bacteria</taxon>
        <taxon>Pseudomonadati</taxon>
        <taxon>Bacteroidota</taxon>
        <taxon>Bacteroidia</taxon>
        <taxon>Bacteroidales</taxon>
        <taxon>Prevotellaceae</taxon>
        <taxon>Prevotella</taxon>
    </lineage>
</organism>
<evidence type="ECO:0000313" key="2">
    <source>
        <dbReference type="Proteomes" id="UP000018727"/>
    </source>
</evidence>
<dbReference type="Proteomes" id="UP000018727">
    <property type="component" value="Unassembled WGS sequence"/>
</dbReference>
<comment type="caution">
    <text evidence="1">The sequence shown here is derived from an EMBL/GenBank/DDBJ whole genome shotgun (WGS) entry which is preliminary data.</text>
</comment>
<proteinExistence type="predicted"/>
<dbReference type="EMBL" id="AZJH01000024">
    <property type="protein sequence ID" value="ETD28381.1"/>
    <property type="molecule type" value="Genomic_DNA"/>
</dbReference>
<dbReference type="AlphaFoldDB" id="V8CNN9"/>
<reference evidence="1 2" key="1">
    <citation type="submission" date="2013-10" db="EMBL/GenBank/DDBJ databases">
        <title>The Genome Sequence of Prevotella nigrescens CC14M.</title>
        <authorList>
            <consortium name="The Broad Institute Genomics Platform"/>
            <person name="Earl A."/>
            <person name="Allen-Vercoe E."/>
            <person name="Daigneault M."/>
            <person name="Young S.K."/>
            <person name="Zeng Q."/>
            <person name="Gargeya S."/>
            <person name="Fitzgerald M."/>
            <person name="Abouelleil A."/>
            <person name="Alvarado L."/>
            <person name="Chapman S.B."/>
            <person name="Gainer-Dewar J."/>
            <person name="Goldberg J."/>
            <person name="Griggs A."/>
            <person name="Gujja S."/>
            <person name="Hansen M."/>
            <person name="Howarth C."/>
            <person name="Imamovic A."/>
            <person name="Ireland A."/>
            <person name="Larimer J."/>
            <person name="McCowan C."/>
            <person name="Murphy C."/>
            <person name="Pearson M."/>
            <person name="Poon T.W."/>
            <person name="Priest M."/>
            <person name="Roberts A."/>
            <person name="Saif S."/>
            <person name="Shea T."/>
            <person name="Sykes S."/>
            <person name="Wortman J."/>
            <person name="Nusbaum C."/>
            <person name="Birren B."/>
        </authorList>
    </citation>
    <scope>NUCLEOTIDE SEQUENCE [LARGE SCALE GENOMIC DNA]</scope>
    <source>
        <strain evidence="1 2">CC14M</strain>
    </source>
</reference>
<evidence type="ECO:0000313" key="1">
    <source>
        <dbReference type="EMBL" id="ETD28381.1"/>
    </source>
</evidence>
<keyword evidence="2" id="KW-1185">Reference proteome</keyword>